<feature type="region of interest" description="Disordered" evidence="1">
    <location>
        <begin position="190"/>
        <end position="211"/>
    </location>
</feature>
<evidence type="ECO:0000256" key="1">
    <source>
        <dbReference type="SAM" id="MobiDB-lite"/>
    </source>
</evidence>
<feature type="compositionally biased region" description="Polar residues" evidence="1">
    <location>
        <begin position="273"/>
        <end position="283"/>
    </location>
</feature>
<feature type="region of interest" description="Disordered" evidence="1">
    <location>
        <begin position="310"/>
        <end position="331"/>
    </location>
</feature>
<feature type="region of interest" description="Disordered" evidence="1">
    <location>
        <begin position="88"/>
        <end position="129"/>
    </location>
</feature>
<proteinExistence type="predicted"/>
<comment type="caution">
    <text evidence="2">The sequence shown here is derived from an EMBL/GenBank/DDBJ whole genome shotgun (WGS) entry which is preliminary data.</text>
</comment>
<gene>
    <name evidence="2" type="ORF">CYCCA115_LOCUS5061</name>
</gene>
<sequence>MNFADAYAESPDSPETPRIIKEVRDDLRSRISEFHIDLDDESIRGEVAKLSNHQDELQKELQAVMQVVQIVEFEDHYEDDLDLSLRDSFHKTGSGRSLGSIEPQPSSEDLDDTSRTRDSIHSTSSVQQKPSFAKAFFKLSRPEITISLEAQKERQKEIVKESLAAAHPGLEDIMEIQEEMQREIVQEHKDTLAEKEKGDHDLSPTEDLEEKEISLEEEKSKQMEMLAKRLQEIDPELMRQMTSQKNRQAEIVAKKELEIKRAQTPPRAPRQGRLTQTKSTKNFWNGAMSKLEGLEWKPALAKLENMVGRTPKVSRKSAPETIAEVLETDTD</sequence>
<evidence type="ECO:0000313" key="2">
    <source>
        <dbReference type="EMBL" id="CAJ1936177.1"/>
    </source>
</evidence>
<reference evidence="2" key="1">
    <citation type="submission" date="2023-08" db="EMBL/GenBank/DDBJ databases">
        <authorList>
            <person name="Audoor S."/>
            <person name="Bilcke G."/>
        </authorList>
    </citation>
    <scope>NUCLEOTIDE SEQUENCE</scope>
</reference>
<evidence type="ECO:0000313" key="3">
    <source>
        <dbReference type="Proteomes" id="UP001295423"/>
    </source>
</evidence>
<dbReference type="EMBL" id="CAKOGP040000557">
    <property type="protein sequence ID" value="CAJ1936177.1"/>
    <property type="molecule type" value="Genomic_DNA"/>
</dbReference>
<feature type="compositionally biased region" description="Basic and acidic residues" evidence="1">
    <location>
        <begin position="190"/>
        <end position="203"/>
    </location>
</feature>
<name>A0AAD2FG80_9STRA</name>
<dbReference type="AlphaFoldDB" id="A0AAD2FG80"/>
<keyword evidence="3" id="KW-1185">Reference proteome</keyword>
<dbReference type="Proteomes" id="UP001295423">
    <property type="component" value="Unassembled WGS sequence"/>
</dbReference>
<accession>A0AAD2FG80</accession>
<organism evidence="2 3">
    <name type="scientific">Cylindrotheca closterium</name>
    <dbReference type="NCBI Taxonomy" id="2856"/>
    <lineage>
        <taxon>Eukaryota</taxon>
        <taxon>Sar</taxon>
        <taxon>Stramenopiles</taxon>
        <taxon>Ochrophyta</taxon>
        <taxon>Bacillariophyta</taxon>
        <taxon>Bacillariophyceae</taxon>
        <taxon>Bacillariophycidae</taxon>
        <taxon>Bacillariales</taxon>
        <taxon>Bacillariaceae</taxon>
        <taxon>Cylindrotheca</taxon>
    </lineage>
</organism>
<protein>
    <submittedName>
        <fullName evidence="2">Uncharacterized protein</fullName>
    </submittedName>
</protein>
<feature type="region of interest" description="Disordered" evidence="1">
    <location>
        <begin position="253"/>
        <end position="283"/>
    </location>
</feature>